<dbReference type="PROSITE" id="PS00101">
    <property type="entry name" value="HEXAPEP_TRANSFERASES"/>
    <property type="match status" value="1"/>
</dbReference>
<evidence type="ECO:0000256" key="1">
    <source>
        <dbReference type="ARBA" id="ARBA00022679"/>
    </source>
</evidence>
<sequence length="222" mass="24158">MSDSKSISRYTSSCFQPFISPSPITSFNPVQRFPSIDRTAFINPFSSVIGDVFIRDHVYIAPNVSIRADEGTPFYIGSKTNLQDGVILHGLLNKKVSVCGKAFSIFIGKEVSLAHGALIHGPCYIGNNVFVGFNSIVYNAIVEKGAFISYNAVVTNEVRIAKNKFVPPGAHIDSQEKADALGTVPEDSQEFASEVQRVNQEFPSSYNLLFGKNRCSCGIAHG</sequence>
<proteinExistence type="predicted"/>
<evidence type="ECO:0000313" key="3">
    <source>
        <dbReference type="EMBL" id="OMP66953.1"/>
    </source>
</evidence>
<reference evidence="3 4" key="1">
    <citation type="submission" date="2016-12" db="EMBL/GenBank/DDBJ databases">
        <title>Domibacillus sp. SAB 38T whole genome sequencing.</title>
        <authorList>
            <person name="Verma A."/>
            <person name="Ojha A.K."/>
            <person name="Krishnamurthi S."/>
        </authorList>
    </citation>
    <scope>NUCLEOTIDE SEQUENCE [LARGE SCALE GENOMIC DNA]</scope>
    <source>
        <strain evidence="3 4">SAB 38</strain>
    </source>
</reference>
<dbReference type="PANTHER" id="PTHR43360:SF1">
    <property type="entry name" value="CARBOXYSOME ASSEMBLY PROTEIN CCMM"/>
    <property type="match status" value="1"/>
</dbReference>
<name>A0A1V2A7G4_9BACI</name>
<dbReference type="InterPro" id="IPR018357">
    <property type="entry name" value="Hexapep_transf_CS"/>
</dbReference>
<dbReference type="Gene3D" id="2.160.10.10">
    <property type="entry name" value="Hexapeptide repeat proteins"/>
    <property type="match status" value="1"/>
</dbReference>
<evidence type="ECO:0000313" key="4">
    <source>
        <dbReference type="Proteomes" id="UP000188613"/>
    </source>
</evidence>
<dbReference type="Proteomes" id="UP000188613">
    <property type="component" value="Unassembled WGS sequence"/>
</dbReference>
<dbReference type="EMBL" id="MSFI01000013">
    <property type="protein sequence ID" value="OMP66953.1"/>
    <property type="molecule type" value="Genomic_DNA"/>
</dbReference>
<dbReference type="RefSeq" id="WP_076765627.1">
    <property type="nucleotide sequence ID" value="NZ_MSFI01000013.1"/>
</dbReference>
<dbReference type="InterPro" id="IPR052265">
    <property type="entry name" value="Gamma-CA"/>
</dbReference>
<keyword evidence="4" id="KW-1185">Reference proteome</keyword>
<keyword evidence="2" id="KW-0677">Repeat</keyword>
<dbReference type="AlphaFoldDB" id="A0A1V2A7G4"/>
<gene>
    <name evidence="3" type="ORF">BTO28_09455</name>
</gene>
<dbReference type="PANTHER" id="PTHR43360">
    <property type="entry name" value="CARBON DIOXIDE CONCENTRATING MECHANISM PROTEIN CCMM"/>
    <property type="match status" value="1"/>
</dbReference>
<organism evidence="3 4">
    <name type="scientific">Domibacillus epiphyticus</name>
    <dbReference type="NCBI Taxonomy" id="1714355"/>
    <lineage>
        <taxon>Bacteria</taxon>
        <taxon>Bacillati</taxon>
        <taxon>Bacillota</taxon>
        <taxon>Bacilli</taxon>
        <taxon>Bacillales</taxon>
        <taxon>Bacillaceae</taxon>
        <taxon>Domibacillus</taxon>
    </lineage>
</organism>
<protein>
    <submittedName>
        <fullName evidence="3">Carbonate dehydratase</fullName>
    </submittedName>
</protein>
<dbReference type="GO" id="GO:0016740">
    <property type="term" value="F:transferase activity"/>
    <property type="evidence" value="ECO:0007669"/>
    <property type="project" value="UniProtKB-KW"/>
</dbReference>
<comment type="caution">
    <text evidence="3">The sequence shown here is derived from an EMBL/GenBank/DDBJ whole genome shotgun (WGS) entry which is preliminary data.</text>
</comment>
<dbReference type="STRING" id="1714355.BTO28_09455"/>
<keyword evidence="1" id="KW-0808">Transferase</keyword>
<dbReference type="SUPFAM" id="SSF51161">
    <property type="entry name" value="Trimeric LpxA-like enzymes"/>
    <property type="match status" value="1"/>
</dbReference>
<accession>A0A1V2A7G4</accession>
<evidence type="ECO:0000256" key="2">
    <source>
        <dbReference type="ARBA" id="ARBA00022737"/>
    </source>
</evidence>
<dbReference type="InterPro" id="IPR011004">
    <property type="entry name" value="Trimer_LpxA-like_sf"/>
</dbReference>